<reference evidence="2 5" key="2">
    <citation type="submission" date="2022-05" db="EMBL/GenBank/DDBJ databases">
        <title>Genome Sequencing of Bee-Associated Microbes.</title>
        <authorList>
            <person name="Dunlap C."/>
        </authorList>
    </citation>
    <scope>NUCLEOTIDE SEQUENCE [LARGE SCALE GENOMIC DNA]</scope>
    <source>
        <strain evidence="2 5">NRRL B-23120</strain>
    </source>
</reference>
<evidence type="ECO:0000313" key="5">
    <source>
        <dbReference type="Proteomes" id="UP001527202"/>
    </source>
</evidence>
<evidence type="ECO:0000313" key="4">
    <source>
        <dbReference type="Proteomes" id="UP000288943"/>
    </source>
</evidence>
<dbReference type="SUPFAM" id="SSF52833">
    <property type="entry name" value="Thioredoxin-like"/>
    <property type="match status" value="1"/>
</dbReference>
<feature type="domain" description="DSBA-like thioredoxin" evidence="1">
    <location>
        <begin position="3"/>
        <end position="204"/>
    </location>
</feature>
<evidence type="ECO:0000259" key="1">
    <source>
        <dbReference type="Pfam" id="PF01323"/>
    </source>
</evidence>
<dbReference type="GO" id="GO:0016491">
    <property type="term" value="F:oxidoreductase activity"/>
    <property type="evidence" value="ECO:0007669"/>
    <property type="project" value="InterPro"/>
</dbReference>
<dbReference type="KEGG" id="pchi:PC41400_26740"/>
<proteinExistence type="predicted"/>
<dbReference type="InterPro" id="IPR036249">
    <property type="entry name" value="Thioredoxin-like_sf"/>
</dbReference>
<dbReference type="PANTHER" id="PTHR13887:SF41">
    <property type="entry name" value="THIOREDOXIN SUPERFAMILY PROTEIN"/>
    <property type="match status" value="1"/>
</dbReference>
<keyword evidence="5" id="KW-1185">Reference proteome</keyword>
<dbReference type="AlphaFoldDB" id="A0A410X3A9"/>
<organism evidence="3 4">
    <name type="scientific">Paenibacillus chitinolyticus</name>
    <dbReference type="NCBI Taxonomy" id="79263"/>
    <lineage>
        <taxon>Bacteria</taxon>
        <taxon>Bacillati</taxon>
        <taxon>Bacillota</taxon>
        <taxon>Bacilli</taxon>
        <taxon>Bacillales</taxon>
        <taxon>Paenibacillaceae</taxon>
        <taxon>Paenibacillus</taxon>
    </lineage>
</organism>
<dbReference type="EMBL" id="CP026520">
    <property type="protein sequence ID" value="QAV21077.1"/>
    <property type="molecule type" value="Genomic_DNA"/>
</dbReference>
<reference evidence="3 4" key="1">
    <citation type="submission" date="2018-01" db="EMBL/GenBank/DDBJ databases">
        <title>The whole genome sequencing and assembly of Paenibacillus chitinolyticus KCCM 41400 strain.</title>
        <authorList>
            <person name="Kim J.-Y."/>
            <person name="Park M.-K."/>
            <person name="Lee Y.-J."/>
            <person name="Yi H."/>
            <person name="Bahn Y.-S."/>
            <person name="Kim J.F."/>
            <person name="Lee D.-W."/>
        </authorList>
    </citation>
    <scope>NUCLEOTIDE SEQUENCE [LARGE SCALE GENOMIC DNA]</scope>
    <source>
        <strain evidence="3 4">KCCM 41400</strain>
    </source>
</reference>
<name>A0A410X3A9_9BACL</name>
<dbReference type="OrthoDB" id="9799122at2"/>
<dbReference type="RefSeq" id="WP_042235428.1">
    <property type="nucleotide sequence ID" value="NZ_CP026520.1"/>
</dbReference>
<dbReference type="Proteomes" id="UP000288943">
    <property type="component" value="Chromosome"/>
</dbReference>
<dbReference type="GeneID" id="95378394"/>
<evidence type="ECO:0000313" key="3">
    <source>
        <dbReference type="EMBL" id="QAV21077.1"/>
    </source>
</evidence>
<dbReference type="EMBL" id="JAMDMJ010000014">
    <property type="protein sequence ID" value="MCY9596679.1"/>
    <property type="molecule type" value="Genomic_DNA"/>
</dbReference>
<accession>A0A410X3A9</accession>
<dbReference type="Proteomes" id="UP001527202">
    <property type="component" value="Unassembled WGS sequence"/>
</dbReference>
<dbReference type="InterPro" id="IPR001853">
    <property type="entry name" value="DSBA-like_thioredoxin_dom"/>
</dbReference>
<sequence>MKIEIWSDFACPFCYIGKRRFEQALEQIPFKNELEVVYRSFELDPNSPRDIGHSVHDMLSKKYGMSVEQAKTMNANVVAQAESVGLTYRMDTIVLTNTFDAHRLAHFANAHGKMHEMTERLLKAYFTDSLHLGDRAVLASLAEEVGLDKAAAEQMLAGDQYASEVRADEQEGAELGITGVPFFVIDRKYGISGAQPLEVFVQALEKAYGESKPLTILGDEGGAADGACADGVCTPPARDK</sequence>
<dbReference type="Gene3D" id="3.40.30.10">
    <property type="entry name" value="Glutaredoxin"/>
    <property type="match status" value="1"/>
</dbReference>
<evidence type="ECO:0000313" key="2">
    <source>
        <dbReference type="EMBL" id="MCY9596679.1"/>
    </source>
</evidence>
<dbReference type="Pfam" id="PF01323">
    <property type="entry name" value="DSBA"/>
    <property type="match status" value="1"/>
</dbReference>
<protein>
    <submittedName>
        <fullName evidence="3">DsbA family oxidoreductase</fullName>
    </submittedName>
</protein>
<gene>
    <name evidence="2" type="ORF">M5X16_12935</name>
    <name evidence="3" type="ORF">PC41400_26740</name>
</gene>
<dbReference type="CDD" id="cd03024">
    <property type="entry name" value="DsbA_FrnE"/>
    <property type="match status" value="1"/>
</dbReference>
<dbReference type="PANTHER" id="PTHR13887">
    <property type="entry name" value="GLUTATHIONE S-TRANSFERASE KAPPA"/>
    <property type="match status" value="1"/>
</dbReference>